<protein>
    <submittedName>
        <fullName evidence="1">Glycogenin-1</fullName>
    </submittedName>
</protein>
<comment type="caution">
    <text evidence="1">The sequence shown here is derived from an EMBL/GenBank/DDBJ whole genome shotgun (WGS) entry which is preliminary data.</text>
</comment>
<gene>
    <name evidence="1" type="ORF">SEMRO_463_G148200.1</name>
</gene>
<dbReference type="PANTHER" id="PTHR11183">
    <property type="entry name" value="GLYCOGENIN SUBFAMILY MEMBER"/>
    <property type="match status" value="1"/>
</dbReference>
<dbReference type="Proteomes" id="UP001153069">
    <property type="component" value="Unassembled WGS sequence"/>
</dbReference>
<dbReference type="InterPro" id="IPR002495">
    <property type="entry name" value="Glyco_trans_8"/>
</dbReference>
<dbReference type="Gene3D" id="3.90.550.10">
    <property type="entry name" value="Spore Coat Polysaccharide Biosynthesis Protein SpsA, Chain A"/>
    <property type="match status" value="1"/>
</dbReference>
<dbReference type="AlphaFoldDB" id="A0A9N8DY12"/>
<dbReference type="GO" id="GO:0016757">
    <property type="term" value="F:glycosyltransferase activity"/>
    <property type="evidence" value="ECO:0007669"/>
    <property type="project" value="InterPro"/>
</dbReference>
<accession>A0A9N8DY12</accession>
<dbReference type="Pfam" id="PF01501">
    <property type="entry name" value="Glyco_transf_8"/>
    <property type="match status" value="1"/>
</dbReference>
<dbReference type="InterPro" id="IPR029044">
    <property type="entry name" value="Nucleotide-diphossugar_trans"/>
</dbReference>
<evidence type="ECO:0000313" key="2">
    <source>
        <dbReference type="Proteomes" id="UP001153069"/>
    </source>
</evidence>
<reference evidence="1" key="1">
    <citation type="submission" date="2020-06" db="EMBL/GenBank/DDBJ databases">
        <authorList>
            <consortium name="Plant Systems Biology data submission"/>
        </authorList>
    </citation>
    <scope>NUCLEOTIDE SEQUENCE</scope>
    <source>
        <strain evidence="1">D6</strain>
    </source>
</reference>
<dbReference type="EMBL" id="CAICTM010000462">
    <property type="protein sequence ID" value="CAB9511008.1"/>
    <property type="molecule type" value="Genomic_DNA"/>
</dbReference>
<keyword evidence="2" id="KW-1185">Reference proteome</keyword>
<organism evidence="1 2">
    <name type="scientific">Seminavis robusta</name>
    <dbReference type="NCBI Taxonomy" id="568900"/>
    <lineage>
        <taxon>Eukaryota</taxon>
        <taxon>Sar</taxon>
        <taxon>Stramenopiles</taxon>
        <taxon>Ochrophyta</taxon>
        <taxon>Bacillariophyta</taxon>
        <taxon>Bacillariophyceae</taxon>
        <taxon>Bacillariophycidae</taxon>
        <taxon>Naviculales</taxon>
        <taxon>Naviculaceae</taxon>
        <taxon>Seminavis</taxon>
    </lineage>
</organism>
<evidence type="ECO:0000313" key="1">
    <source>
        <dbReference type="EMBL" id="CAB9511008.1"/>
    </source>
</evidence>
<dbReference type="OrthoDB" id="2014201at2759"/>
<proteinExistence type="predicted"/>
<dbReference type="SUPFAM" id="SSF53448">
    <property type="entry name" value="Nucleotide-diphospho-sugar transferases"/>
    <property type="match status" value="1"/>
</dbReference>
<name>A0A9N8DY12_9STRA</name>
<sequence length="234" mass="27699">MLNDNNLYVKGAVKLGRALQRQTHTPHDRVVMELQHKPLHPHQWERLHRVGFIKCVVSPIHPPKKEFTRHDLREKLAVLHIWAMQVYQRVVFVDADTFPRAGIDHLFTMDLQGKPIGVTRDIRNQEWVNTFNSGVLLLNPSLQEHERLVGLLRKGIRYEYTMGDQGFLNTVYRNNWHEIGFVNNANMAVYEFQREFWDQYKMQDINIIHYTMDKPWRCSLKGVYAPICNVWINA</sequence>
<dbReference type="InterPro" id="IPR050587">
    <property type="entry name" value="GNT1/Glycosyltrans_8"/>
</dbReference>